<organism evidence="1 2">
    <name type="scientific">Bradyrhizobium jicamae</name>
    <dbReference type="NCBI Taxonomy" id="280332"/>
    <lineage>
        <taxon>Bacteria</taxon>
        <taxon>Pseudomonadati</taxon>
        <taxon>Pseudomonadota</taxon>
        <taxon>Alphaproteobacteria</taxon>
        <taxon>Hyphomicrobiales</taxon>
        <taxon>Nitrobacteraceae</taxon>
        <taxon>Bradyrhizobium</taxon>
    </lineage>
</organism>
<proteinExistence type="predicted"/>
<sequence length="66" mass="7372">MTLACSGNGSAQDLDMIDEQGLTTVQQVDGEEPAPAGNERATIIRHSVQHSTMQVYWSNRWRITLR</sequence>
<dbReference type="EMBL" id="LLXZ01000229">
    <property type="protein sequence ID" value="KRQ93060.1"/>
    <property type="molecule type" value="Genomic_DNA"/>
</dbReference>
<protein>
    <submittedName>
        <fullName evidence="1">Uncharacterized protein</fullName>
    </submittedName>
</protein>
<comment type="caution">
    <text evidence="1">The sequence shown here is derived from an EMBL/GenBank/DDBJ whole genome shotgun (WGS) entry which is preliminary data.</text>
</comment>
<reference evidence="1 2" key="1">
    <citation type="submission" date="2014-03" db="EMBL/GenBank/DDBJ databases">
        <title>Bradyrhizobium valentinum sp. nov., isolated from effective nodules of Lupinus mariae-josephae, a lupine endemic of basic-lime soils in Eastern Spain.</title>
        <authorList>
            <person name="Duran D."/>
            <person name="Rey L."/>
            <person name="Navarro A."/>
            <person name="Busquets A."/>
            <person name="Imperial J."/>
            <person name="Ruiz-Argueso T."/>
        </authorList>
    </citation>
    <scope>NUCLEOTIDE SEQUENCE [LARGE SCALE GENOMIC DNA]</scope>
    <source>
        <strain evidence="1 2">PAC68</strain>
    </source>
</reference>
<keyword evidence="2" id="KW-1185">Reference proteome</keyword>
<dbReference type="Proteomes" id="UP000050863">
    <property type="component" value="Unassembled WGS sequence"/>
</dbReference>
<evidence type="ECO:0000313" key="2">
    <source>
        <dbReference type="Proteomes" id="UP000050863"/>
    </source>
</evidence>
<name>A0A0R3KIQ8_9BRAD</name>
<dbReference type="AlphaFoldDB" id="A0A0R3KIQ8"/>
<accession>A0A0R3KIQ8</accession>
<gene>
    <name evidence="1" type="ORF">CQ12_31860</name>
</gene>
<evidence type="ECO:0000313" key="1">
    <source>
        <dbReference type="EMBL" id="KRQ93060.1"/>
    </source>
</evidence>